<proteinExistence type="predicted"/>
<evidence type="ECO:0000256" key="1">
    <source>
        <dbReference type="ARBA" id="ARBA00001946"/>
    </source>
</evidence>
<dbReference type="GO" id="GO:0009231">
    <property type="term" value="P:riboflavin biosynthetic process"/>
    <property type="evidence" value="ECO:0007669"/>
    <property type="project" value="TreeGrafter"/>
</dbReference>
<accession>A0A2S2E6T9</accession>
<dbReference type="GO" id="GO:0016787">
    <property type="term" value="F:hydrolase activity"/>
    <property type="evidence" value="ECO:0007669"/>
    <property type="project" value="UniProtKB-KW"/>
</dbReference>
<dbReference type="Pfam" id="PF00702">
    <property type="entry name" value="Hydrolase"/>
    <property type="match status" value="1"/>
</dbReference>
<name>A0A2S2E6T9_9ALTE</name>
<dbReference type="NCBIfam" id="TIGR01549">
    <property type="entry name" value="HAD-SF-IA-v1"/>
    <property type="match status" value="1"/>
</dbReference>
<dbReference type="RefSeq" id="WP_109340870.1">
    <property type="nucleotide sequence ID" value="NZ_CP029347.1"/>
</dbReference>
<dbReference type="EMBL" id="CP029347">
    <property type="protein sequence ID" value="AWL13368.1"/>
    <property type="molecule type" value="Genomic_DNA"/>
</dbReference>
<gene>
    <name evidence="4" type="ORF">HMF8227_02920</name>
</gene>
<keyword evidence="3" id="KW-0460">Magnesium</keyword>
<reference evidence="4 5" key="1">
    <citation type="submission" date="2018-05" db="EMBL/GenBank/DDBJ databases">
        <title>Salinimonas sp. HMF8227 Genome sequencing and assembly.</title>
        <authorList>
            <person name="Kang H."/>
            <person name="Kang J."/>
            <person name="Cha I."/>
            <person name="Kim H."/>
            <person name="Joh K."/>
        </authorList>
    </citation>
    <scope>NUCLEOTIDE SEQUENCE [LARGE SCALE GENOMIC DNA]</scope>
    <source>
        <strain evidence="4 5">HMF8227</strain>
    </source>
</reference>
<dbReference type="InterPro" id="IPR006439">
    <property type="entry name" value="HAD-SF_hydro_IA"/>
</dbReference>
<comment type="cofactor">
    <cofactor evidence="1">
        <name>Mg(2+)</name>
        <dbReference type="ChEBI" id="CHEBI:18420"/>
    </cofactor>
</comment>
<organism evidence="4 5">
    <name type="scientific">Saliniradius amylolyticus</name>
    <dbReference type="NCBI Taxonomy" id="2183582"/>
    <lineage>
        <taxon>Bacteria</taxon>
        <taxon>Pseudomonadati</taxon>
        <taxon>Pseudomonadota</taxon>
        <taxon>Gammaproteobacteria</taxon>
        <taxon>Alteromonadales</taxon>
        <taxon>Alteromonadaceae</taxon>
        <taxon>Saliniradius</taxon>
    </lineage>
</organism>
<dbReference type="AlphaFoldDB" id="A0A2S2E6T9"/>
<keyword evidence="2" id="KW-0378">Hydrolase</keyword>
<dbReference type="PANTHER" id="PTHR46470:SF4">
    <property type="entry name" value="5-AMINO-6-(5-PHOSPHO-D-RIBITYLAMINO)URACIL PHOSPHATASE YIGB"/>
    <property type="match status" value="1"/>
</dbReference>
<dbReference type="SFLD" id="SFLDG01129">
    <property type="entry name" value="C1.5:_HAD__Beta-PGM__Phosphata"/>
    <property type="match status" value="1"/>
</dbReference>
<dbReference type="Proteomes" id="UP000245728">
    <property type="component" value="Chromosome"/>
</dbReference>
<evidence type="ECO:0000256" key="2">
    <source>
        <dbReference type="ARBA" id="ARBA00022801"/>
    </source>
</evidence>
<dbReference type="InterPro" id="IPR036412">
    <property type="entry name" value="HAD-like_sf"/>
</dbReference>
<dbReference type="OrthoDB" id="367448at2"/>
<dbReference type="SUPFAM" id="SSF56784">
    <property type="entry name" value="HAD-like"/>
    <property type="match status" value="1"/>
</dbReference>
<dbReference type="SFLD" id="SFLDS00003">
    <property type="entry name" value="Haloacid_Dehalogenase"/>
    <property type="match status" value="1"/>
</dbReference>
<keyword evidence="5" id="KW-1185">Reference proteome</keyword>
<evidence type="ECO:0000313" key="4">
    <source>
        <dbReference type="EMBL" id="AWL13368.1"/>
    </source>
</evidence>
<dbReference type="PANTHER" id="PTHR46470">
    <property type="entry name" value="N-ACYLNEURAMINATE-9-PHOSPHATASE"/>
    <property type="match status" value="1"/>
</dbReference>
<sequence length="240" mass="27399">MIIFRPLDQVRAVSFDLDDTLYDNGPILRRAEDALLEFIHTEFPQLKDSNEVFWQRIKAKCLKERPELTHDMGAWRQHTLRTGLLELGMAFTEVSEATDRAFEYFYYERSRFKVDETICSLLARIADKLPMVAITNGNVDLDAIGIGQYFEQSFHANLEQPKKPDPAMFELASRHLAMPNERILHVGDGLINDIAGAHEAGFQTAWYAGNRHMGIGYEPARHLPNVQLANLDELALLLDL</sequence>
<dbReference type="Gene3D" id="3.40.50.1000">
    <property type="entry name" value="HAD superfamily/HAD-like"/>
    <property type="match status" value="1"/>
</dbReference>
<dbReference type="KEGG" id="salh:HMF8227_02920"/>
<evidence type="ECO:0000313" key="5">
    <source>
        <dbReference type="Proteomes" id="UP000245728"/>
    </source>
</evidence>
<dbReference type="Gene3D" id="1.20.120.1600">
    <property type="match status" value="1"/>
</dbReference>
<dbReference type="InterPro" id="IPR023214">
    <property type="entry name" value="HAD_sf"/>
</dbReference>
<protein>
    <submittedName>
        <fullName evidence="4">5-amino-6-(5-phospho-D-ribitylamino)uracil phosphatase YigB</fullName>
    </submittedName>
</protein>
<dbReference type="InterPro" id="IPR051400">
    <property type="entry name" value="HAD-like_hydrolase"/>
</dbReference>
<evidence type="ECO:0000256" key="3">
    <source>
        <dbReference type="ARBA" id="ARBA00022842"/>
    </source>
</evidence>